<name>A0A6A8MCA3_9LACO</name>
<dbReference type="RefSeq" id="WP_154548054.1">
    <property type="nucleotide sequence ID" value="NZ_VUMX01000008.1"/>
</dbReference>
<comment type="caution">
    <text evidence="1">The sequence shown here is derived from an EMBL/GenBank/DDBJ whole genome shotgun (WGS) entry which is preliminary data.</text>
</comment>
<dbReference type="AlphaFoldDB" id="A0A6A8MCA3"/>
<protein>
    <submittedName>
        <fullName evidence="1">Uncharacterized protein</fullName>
    </submittedName>
</protein>
<keyword evidence="2" id="KW-1185">Reference proteome</keyword>
<gene>
    <name evidence="1" type="ORF">FYJ62_04240</name>
</gene>
<organism evidence="1 2">
    <name type="scientific">Lactobacillus porci</name>
    <dbReference type="NCBI Taxonomy" id="2012477"/>
    <lineage>
        <taxon>Bacteria</taxon>
        <taxon>Bacillati</taxon>
        <taxon>Bacillota</taxon>
        <taxon>Bacilli</taxon>
        <taxon>Lactobacillales</taxon>
        <taxon>Lactobacillaceae</taxon>
        <taxon>Lactobacillus</taxon>
    </lineage>
</organism>
<proteinExistence type="predicted"/>
<dbReference type="Proteomes" id="UP000438120">
    <property type="component" value="Unassembled WGS sequence"/>
</dbReference>
<sequence>MKYTTVNKISDLGPIKKLSLVNNPKIILQTSEFLPGNDVLIQDCKQRLSLMSNGHGSYSAFDLVTDSEIPPLSFPILNAKVRCRERHRFTLPKQTANYLLTSFRQYFTEQEAAGQASDLDDALKLRFEDEDLQVWKGYLPTWTEPCFNGADLAALLRKSLPASCQGICWTNRILPAAGQHAFAIVAFTDDDEDSGREYCYLADQVQAYAGAVAIVQAGQELKAVRVKRVELHAAPDAPYPLDKCKPLLGLLDC</sequence>
<reference evidence="1 2" key="1">
    <citation type="submission" date="2019-08" db="EMBL/GenBank/DDBJ databases">
        <title>In-depth cultivation of the pig gut microbiome towards novel bacterial diversity and tailored functional studies.</title>
        <authorList>
            <person name="Wylensek D."/>
            <person name="Hitch T.C.A."/>
            <person name="Clavel T."/>
        </authorList>
    </citation>
    <scope>NUCLEOTIDE SEQUENCE [LARGE SCALE GENOMIC DNA]</scope>
    <source>
        <strain evidence="1 2">Bifido-178-WT-2B</strain>
    </source>
</reference>
<evidence type="ECO:0000313" key="1">
    <source>
        <dbReference type="EMBL" id="MST86863.1"/>
    </source>
</evidence>
<dbReference type="EMBL" id="VUMX01000008">
    <property type="protein sequence ID" value="MST86863.1"/>
    <property type="molecule type" value="Genomic_DNA"/>
</dbReference>
<evidence type="ECO:0000313" key="2">
    <source>
        <dbReference type="Proteomes" id="UP000438120"/>
    </source>
</evidence>
<accession>A0A6A8MCA3</accession>